<dbReference type="Proteomes" id="UP001190466">
    <property type="component" value="Chromosome"/>
</dbReference>
<dbReference type="InterPro" id="IPR003399">
    <property type="entry name" value="Mce/MlaD"/>
</dbReference>
<dbReference type="EMBL" id="OY726395">
    <property type="protein sequence ID" value="CAJ1586972.1"/>
    <property type="molecule type" value="Genomic_DNA"/>
</dbReference>
<feature type="transmembrane region" description="Helical" evidence="1">
    <location>
        <begin position="12"/>
        <end position="37"/>
    </location>
</feature>
<dbReference type="PANTHER" id="PTHR33371:SF19">
    <property type="entry name" value="MCE-FAMILY PROTEIN MCE4A"/>
    <property type="match status" value="1"/>
</dbReference>
<keyword evidence="1" id="KW-0472">Membrane</keyword>
<evidence type="ECO:0000259" key="3">
    <source>
        <dbReference type="Pfam" id="PF11887"/>
    </source>
</evidence>
<dbReference type="Pfam" id="PF11887">
    <property type="entry name" value="Mce4_CUP1"/>
    <property type="match status" value="1"/>
</dbReference>
<keyword evidence="5" id="KW-1185">Reference proteome</keyword>
<name>A0ABM9MJS7_9MYCO</name>
<evidence type="ECO:0000259" key="2">
    <source>
        <dbReference type="Pfam" id="PF02470"/>
    </source>
</evidence>
<evidence type="ECO:0000313" key="4">
    <source>
        <dbReference type="EMBL" id="CAJ1586972.1"/>
    </source>
</evidence>
<dbReference type="Pfam" id="PF02470">
    <property type="entry name" value="MlaD"/>
    <property type="match status" value="1"/>
</dbReference>
<gene>
    <name evidence="4" type="ORF">MU0050_004547</name>
</gene>
<dbReference type="PANTHER" id="PTHR33371">
    <property type="entry name" value="INTERMEMBRANE PHOSPHOLIPID TRANSPORT SYSTEM BINDING PROTEIN MLAD-RELATED"/>
    <property type="match status" value="1"/>
</dbReference>
<sequence>MFHPGRPVLSDYLIRPIVGLVTVLGMVALVALTAAFFRGSFTASVPLTVLSDRSGLVLNPDAKVKMLGVQVGRVAAVERRPDGSAAVQLAMDPDRLAMIPANARVDIASSTVFGAKFVQFLPPVAAAAAPLRPGDVVRADRVTVEVNTVFEKLSAVLAVIEPQKLNQTLGALAAGLDGRGEQLGRTIADFDAVLAELEPELPSLAHDIAVLPSVLTTFADVAPDLVDAAANAGRISDSIVAEQDNLDALLVSVIGLADIGNDVLSANRGPLTETLRLLAPVTDLTNQYGPALTCGLGGMVVMAQADPLTVPGVEVLAGFLWGQERWRYPANLPKVAAKGGPQCTHMPEVPFETRTPYVVADTGANPWRYDNPRITWNSDALKEALFGPLDGPPRNSAQIGQPG</sequence>
<protein>
    <submittedName>
        <fullName evidence="4">MCE family protein</fullName>
    </submittedName>
</protein>
<dbReference type="InterPro" id="IPR005693">
    <property type="entry name" value="Mce"/>
</dbReference>
<keyword evidence="1" id="KW-1133">Transmembrane helix</keyword>
<dbReference type="InterPro" id="IPR024516">
    <property type="entry name" value="Mce_C"/>
</dbReference>
<feature type="domain" description="Mammalian cell entry C-terminal" evidence="3">
    <location>
        <begin position="128"/>
        <end position="341"/>
    </location>
</feature>
<evidence type="ECO:0000256" key="1">
    <source>
        <dbReference type="SAM" id="Phobius"/>
    </source>
</evidence>
<proteinExistence type="predicted"/>
<dbReference type="InterPro" id="IPR052336">
    <property type="entry name" value="MlaD_Phospholipid_Transporter"/>
</dbReference>
<evidence type="ECO:0000313" key="5">
    <source>
        <dbReference type="Proteomes" id="UP001190466"/>
    </source>
</evidence>
<keyword evidence="1" id="KW-0812">Transmembrane</keyword>
<reference evidence="4 5" key="1">
    <citation type="submission" date="2023-08" db="EMBL/GenBank/DDBJ databases">
        <authorList>
            <person name="Folkvardsen B D."/>
            <person name="Norman A."/>
        </authorList>
    </citation>
    <scope>NUCLEOTIDE SEQUENCE [LARGE SCALE GENOMIC DNA]</scope>
    <source>
        <strain evidence="4 5">Mu0050</strain>
    </source>
</reference>
<feature type="domain" description="Mce/MlaD" evidence="2">
    <location>
        <begin position="45"/>
        <end position="122"/>
    </location>
</feature>
<organism evidence="4 5">
    <name type="scientific">[Mycobacterium] wendilense</name>
    <dbReference type="NCBI Taxonomy" id="3064284"/>
    <lineage>
        <taxon>Bacteria</taxon>
        <taxon>Bacillati</taxon>
        <taxon>Actinomycetota</taxon>
        <taxon>Actinomycetes</taxon>
        <taxon>Mycobacteriales</taxon>
        <taxon>Mycobacteriaceae</taxon>
        <taxon>Mycolicibacter</taxon>
    </lineage>
</organism>
<dbReference type="NCBIfam" id="TIGR00996">
    <property type="entry name" value="Mtu_fam_mce"/>
    <property type="match status" value="1"/>
</dbReference>
<accession>A0ABM9MJS7</accession>